<evidence type="ECO:0000256" key="9">
    <source>
        <dbReference type="SAM" id="MobiDB-lite"/>
    </source>
</evidence>
<organism evidence="11 12">
    <name type="scientific">Fusarium equiseti</name>
    <name type="common">Fusarium scirpi</name>
    <dbReference type="NCBI Taxonomy" id="61235"/>
    <lineage>
        <taxon>Eukaryota</taxon>
        <taxon>Fungi</taxon>
        <taxon>Dikarya</taxon>
        <taxon>Ascomycota</taxon>
        <taxon>Pezizomycotina</taxon>
        <taxon>Sordariomycetes</taxon>
        <taxon>Hypocreomycetidae</taxon>
        <taxon>Hypocreales</taxon>
        <taxon>Nectriaceae</taxon>
        <taxon>Fusarium</taxon>
        <taxon>Fusarium incarnatum-equiseti species complex</taxon>
    </lineage>
</organism>
<keyword evidence="4" id="KW-0862">Zinc</keyword>
<comment type="caution">
    <text evidence="11">The sequence shown here is derived from an EMBL/GenBank/DDBJ whole genome shotgun (WGS) entry which is preliminary data.</text>
</comment>
<keyword evidence="12" id="KW-1185">Reference proteome</keyword>
<evidence type="ECO:0000256" key="2">
    <source>
        <dbReference type="ARBA" id="ARBA00022723"/>
    </source>
</evidence>
<dbReference type="Gene3D" id="3.30.160.60">
    <property type="entry name" value="Classic Zinc Finger"/>
    <property type="match status" value="2"/>
</dbReference>
<reference evidence="11" key="1">
    <citation type="submission" date="2022-09" db="EMBL/GenBank/DDBJ databases">
        <title>Fusarium specimens isolated from Avocado Roots.</title>
        <authorList>
            <person name="Stajich J."/>
            <person name="Roper C."/>
            <person name="Heimlech-Rivalta G."/>
        </authorList>
    </citation>
    <scope>NUCLEOTIDE SEQUENCE</scope>
    <source>
        <strain evidence="11">CF00095</strain>
    </source>
</reference>
<sequence>MVLKDKGGLKRHTESQHLRKRHKCTYPDCDADFSTEHDLKLHVDDVHKKIRFKCPDCGETFNRKRMADRHLNQRHKGVYILCPFQDCTEVFKVSNQLMIHAQIEHSGEGFPCRVDGCEETFPSPAEVREHMRIGHQAKNTPCPKAKEYGCTMLFLDETEAEKHVADEHAGRSPKCETCGKTFASFKIRREHERVRTHPFECPQVFCKLRFKTAIEALDHSTAPGDEHHLRESLYTCPIPKCYMAITGVSTTKNAIDVHWQVHIDDGHVPPGSEVPYISATPRPLKRVALFDEIYERRHALYHHDRNNGEDTTELEGDHGELDVDDPEINGDEIESDAANVEFDTRPIPKDNGDLSSEERCAQIMADNRQFYWNHSDMRIDLYARGRTCLGPSLKSKFRMDEPCPKMTRLDVDSARIVLSHTRLEPLMVSSLQCVFCEDEKTEREICRRYNKILIKDASEDTETLSTVQAKINKVPVSSDIPEVDVPLLRDLFNTEAEQRWGPVRDIGWLKKRGKDYYKKAQKRDADYARVQERVQEIKRGGEGSGLIVLDDEWTAGNSLGEFSAIEYVSGDVLINTRVKRDRPELDWNDLVSTHPFAKRMEWIRLNQIYAPGRHIETLDVHSIYLKLKQTGINPKTLVLVWHLHDMDLRLLRQFLASAGRGHEKILPLSENCIPLIQFFRYNLPKKFCLKLEIVFRVLFPKHNLVGRNHQALVDCLQTRLVMLAFDWLCQPVEERGKVWSPMNVEGTAQTTDPLQTMGQQDGQALTGASPAVDAKRKNRWVVRRRPKRVKTLDNAAESDD</sequence>
<keyword evidence="6" id="KW-0804">Transcription</keyword>
<gene>
    <name evidence="11" type="ORF">NW768_000019</name>
</gene>
<dbReference type="PROSITE" id="PS50157">
    <property type="entry name" value="ZINC_FINGER_C2H2_2"/>
    <property type="match status" value="5"/>
</dbReference>
<feature type="domain" description="C2H2-type" evidence="10">
    <location>
        <begin position="22"/>
        <end position="52"/>
    </location>
</feature>
<feature type="compositionally biased region" description="Polar residues" evidence="9">
    <location>
        <begin position="748"/>
        <end position="763"/>
    </location>
</feature>
<keyword evidence="7" id="KW-0539">Nucleus</keyword>
<dbReference type="Pfam" id="PF00096">
    <property type="entry name" value="zf-C2H2"/>
    <property type="match status" value="1"/>
</dbReference>
<feature type="domain" description="C2H2-type" evidence="10">
    <location>
        <begin position="110"/>
        <end position="140"/>
    </location>
</feature>
<feature type="domain" description="C2H2-type" evidence="10">
    <location>
        <begin position="52"/>
        <end position="77"/>
    </location>
</feature>
<evidence type="ECO:0000256" key="5">
    <source>
        <dbReference type="ARBA" id="ARBA00023015"/>
    </source>
</evidence>
<keyword evidence="5" id="KW-0805">Transcription regulation</keyword>
<dbReference type="SMART" id="SM00355">
    <property type="entry name" value="ZnF_C2H2"/>
    <property type="match status" value="7"/>
</dbReference>
<keyword evidence="3 8" id="KW-0863">Zinc-finger</keyword>
<dbReference type="Proteomes" id="UP001152024">
    <property type="component" value="Unassembled WGS sequence"/>
</dbReference>
<protein>
    <recommendedName>
        <fullName evidence="10">C2H2-type domain-containing protein</fullName>
    </recommendedName>
</protein>
<dbReference type="InterPro" id="IPR013087">
    <property type="entry name" value="Znf_C2H2_type"/>
</dbReference>
<evidence type="ECO:0000313" key="12">
    <source>
        <dbReference type="Proteomes" id="UP001152024"/>
    </source>
</evidence>
<proteinExistence type="predicted"/>
<accession>A0ABQ8RRD1</accession>
<keyword evidence="2" id="KW-0479">Metal-binding</keyword>
<dbReference type="EMBL" id="JAOQBH010000001">
    <property type="protein sequence ID" value="KAJ4140818.1"/>
    <property type="molecule type" value="Genomic_DNA"/>
</dbReference>
<comment type="subcellular location">
    <subcellularLocation>
        <location evidence="1">Nucleus</location>
    </subcellularLocation>
</comment>
<dbReference type="SUPFAM" id="SSF57667">
    <property type="entry name" value="beta-beta-alpha zinc fingers"/>
    <property type="match status" value="2"/>
</dbReference>
<dbReference type="InterPro" id="IPR036236">
    <property type="entry name" value="Znf_C2H2_sf"/>
</dbReference>
<evidence type="ECO:0000313" key="11">
    <source>
        <dbReference type="EMBL" id="KAJ4140818.1"/>
    </source>
</evidence>
<dbReference type="PANTHER" id="PTHR46179:SF13">
    <property type="entry name" value="C2H2-TYPE DOMAIN-CONTAINING PROTEIN"/>
    <property type="match status" value="1"/>
</dbReference>
<evidence type="ECO:0000256" key="4">
    <source>
        <dbReference type="ARBA" id="ARBA00022833"/>
    </source>
</evidence>
<dbReference type="InterPro" id="IPR051061">
    <property type="entry name" value="Zinc_finger_trans_reg"/>
</dbReference>
<evidence type="ECO:0000256" key="1">
    <source>
        <dbReference type="ARBA" id="ARBA00004123"/>
    </source>
</evidence>
<name>A0ABQ8RRD1_FUSEQ</name>
<feature type="domain" description="C2H2-type" evidence="10">
    <location>
        <begin position="173"/>
        <end position="202"/>
    </location>
</feature>
<evidence type="ECO:0000256" key="7">
    <source>
        <dbReference type="ARBA" id="ARBA00023242"/>
    </source>
</evidence>
<evidence type="ECO:0000259" key="10">
    <source>
        <dbReference type="PROSITE" id="PS50157"/>
    </source>
</evidence>
<feature type="domain" description="C2H2-type" evidence="10">
    <location>
        <begin position="80"/>
        <end position="110"/>
    </location>
</feature>
<dbReference type="PROSITE" id="PS00028">
    <property type="entry name" value="ZINC_FINGER_C2H2_1"/>
    <property type="match status" value="5"/>
</dbReference>
<feature type="region of interest" description="Disordered" evidence="9">
    <location>
        <begin position="305"/>
        <end position="325"/>
    </location>
</feature>
<evidence type="ECO:0000256" key="6">
    <source>
        <dbReference type="ARBA" id="ARBA00023163"/>
    </source>
</evidence>
<evidence type="ECO:0000256" key="8">
    <source>
        <dbReference type="PROSITE-ProRule" id="PRU00042"/>
    </source>
</evidence>
<feature type="region of interest" description="Disordered" evidence="9">
    <location>
        <begin position="748"/>
        <end position="779"/>
    </location>
</feature>
<evidence type="ECO:0000256" key="3">
    <source>
        <dbReference type="ARBA" id="ARBA00022771"/>
    </source>
</evidence>
<dbReference type="PANTHER" id="PTHR46179">
    <property type="entry name" value="ZINC FINGER PROTEIN"/>
    <property type="match status" value="1"/>
</dbReference>